<dbReference type="GO" id="GO:0016209">
    <property type="term" value="F:antioxidant activity"/>
    <property type="evidence" value="ECO:0007669"/>
    <property type="project" value="InterPro"/>
</dbReference>
<evidence type="ECO:0000256" key="2">
    <source>
        <dbReference type="ARBA" id="ARBA00022748"/>
    </source>
</evidence>
<dbReference type="PANTHER" id="PTHR42852">
    <property type="entry name" value="THIOL:DISULFIDE INTERCHANGE PROTEIN DSBE"/>
    <property type="match status" value="1"/>
</dbReference>
<evidence type="ECO:0000256" key="4">
    <source>
        <dbReference type="ARBA" id="ARBA00023284"/>
    </source>
</evidence>
<dbReference type="InterPro" id="IPR036249">
    <property type="entry name" value="Thioredoxin-like_sf"/>
</dbReference>
<keyword evidence="7" id="KW-1185">Reference proteome</keyword>
<gene>
    <name evidence="6" type="ORF">SAMN05444148_2534</name>
</gene>
<dbReference type="PROSITE" id="PS00194">
    <property type="entry name" value="THIOREDOXIN_1"/>
    <property type="match status" value="1"/>
</dbReference>
<dbReference type="InterPro" id="IPR000866">
    <property type="entry name" value="AhpC/TSA"/>
</dbReference>
<dbReference type="Pfam" id="PF14289">
    <property type="entry name" value="DUF4369"/>
    <property type="match status" value="1"/>
</dbReference>
<dbReference type="CDD" id="cd02966">
    <property type="entry name" value="TlpA_like_family"/>
    <property type="match status" value="1"/>
</dbReference>
<sequence length="383" mass="43259">MRNLFCIIFLGLFLLGCKNEPRTDYVINGTGEGLYNGIRVYLNKMDDRGRLTAVDTAIVMNEKFVLDGSVDYPSLFYLTVNGVNGRVPLMIENGDLLLSVDNKILTNTILSGSISNNIYTEYNEKLADLKNKLLLATKNLDESTFLRDSATMKSDKKVLEKLNDKFTNFPYKFIENNTDNYAVLPLIKSQINNRNFDLEKIFKIYESLPEEIKNTKEAIDIEEGLKTLKAQLEAEKATAIGVKAPEFSAPTPDGKSLALSDVVSKGKITIIDFWAAWCGPCRRENPNVVKVYEKYHDKGLEIIGVGLDGRRGQQNPKEAWIKAIENDRLTWHQVSNLRYFDEIAKLYNIKAIPAMFVLDSEGKIVAKNLRGLALERKIAELLN</sequence>
<dbReference type="RefSeq" id="WP_073086977.1">
    <property type="nucleotide sequence ID" value="NZ_FQWS01000002.1"/>
</dbReference>
<reference evidence="7" key="1">
    <citation type="submission" date="2016-11" db="EMBL/GenBank/DDBJ databases">
        <authorList>
            <person name="Varghese N."/>
            <person name="Submissions S."/>
        </authorList>
    </citation>
    <scope>NUCLEOTIDE SEQUENCE [LARGE SCALE GENOMIC DNA]</scope>
    <source>
        <strain evidence="7">DSM 25330</strain>
    </source>
</reference>
<evidence type="ECO:0000256" key="3">
    <source>
        <dbReference type="ARBA" id="ARBA00023157"/>
    </source>
</evidence>
<dbReference type="GO" id="GO:0017004">
    <property type="term" value="P:cytochrome complex assembly"/>
    <property type="evidence" value="ECO:0007669"/>
    <property type="project" value="UniProtKB-KW"/>
</dbReference>
<keyword evidence="4" id="KW-0676">Redox-active center</keyword>
<organism evidence="6 7">
    <name type="scientific">Winogradskyella jejuensis</name>
    <dbReference type="NCBI Taxonomy" id="1089305"/>
    <lineage>
        <taxon>Bacteria</taxon>
        <taxon>Pseudomonadati</taxon>
        <taxon>Bacteroidota</taxon>
        <taxon>Flavobacteriia</taxon>
        <taxon>Flavobacteriales</taxon>
        <taxon>Flavobacteriaceae</taxon>
        <taxon>Winogradskyella</taxon>
    </lineage>
</organism>
<dbReference type="EMBL" id="FQWS01000002">
    <property type="protein sequence ID" value="SHH64227.1"/>
    <property type="molecule type" value="Genomic_DNA"/>
</dbReference>
<keyword evidence="2" id="KW-0201">Cytochrome c-type biogenesis</keyword>
<evidence type="ECO:0000259" key="5">
    <source>
        <dbReference type="PROSITE" id="PS51352"/>
    </source>
</evidence>
<dbReference type="PROSITE" id="PS51352">
    <property type="entry name" value="THIOREDOXIN_2"/>
    <property type="match status" value="1"/>
</dbReference>
<proteinExistence type="predicted"/>
<name>A0A1M5UMP9_9FLAO</name>
<dbReference type="GO" id="GO:0030313">
    <property type="term" value="C:cell envelope"/>
    <property type="evidence" value="ECO:0007669"/>
    <property type="project" value="UniProtKB-SubCell"/>
</dbReference>
<dbReference type="PROSITE" id="PS51257">
    <property type="entry name" value="PROKAR_LIPOPROTEIN"/>
    <property type="match status" value="1"/>
</dbReference>
<dbReference type="GO" id="GO:0016491">
    <property type="term" value="F:oxidoreductase activity"/>
    <property type="evidence" value="ECO:0007669"/>
    <property type="project" value="InterPro"/>
</dbReference>
<accession>A0A1M5UMP9</accession>
<feature type="domain" description="Thioredoxin" evidence="5">
    <location>
        <begin position="238"/>
        <end position="383"/>
    </location>
</feature>
<dbReference type="Gene3D" id="3.40.30.10">
    <property type="entry name" value="Glutaredoxin"/>
    <property type="match status" value="1"/>
</dbReference>
<comment type="subcellular location">
    <subcellularLocation>
        <location evidence="1">Cell envelope</location>
    </subcellularLocation>
</comment>
<dbReference type="SUPFAM" id="SSF52833">
    <property type="entry name" value="Thioredoxin-like"/>
    <property type="match status" value="1"/>
</dbReference>
<protein>
    <submittedName>
        <fullName evidence="6">Peroxiredoxin</fullName>
    </submittedName>
</protein>
<dbReference type="AlphaFoldDB" id="A0A1M5UMP9"/>
<dbReference type="InterPro" id="IPR025380">
    <property type="entry name" value="DUF4369"/>
</dbReference>
<keyword evidence="3" id="KW-1015">Disulfide bond</keyword>
<evidence type="ECO:0000313" key="7">
    <source>
        <dbReference type="Proteomes" id="UP000184522"/>
    </source>
</evidence>
<dbReference type="Proteomes" id="UP000184522">
    <property type="component" value="Unassembled WGS sequence"/>
</dbReference>
<dbReference type="PANTHER" id="PTHR42852:SF6">
    <property type="entry name" value="THIOL:DISULFIDE INTERCHANGE PROTEIN DSBE"/>
    <property type="match status" value="1"/>
</dbReference>
<evidence type="ECO:0000256" key="1">
    <source>
        <dbReference type="ARBA" id="ARBA00004196"/>
    </source>
</evidence>
<dbReference type="InterPro" id="IPR050553">
    <property type="entry name" value="Thioredoxin_ResA/DsbE_sf"/>
</dbReference>
<dbReference type="InterPro" id="IPR013766">
    <property type="entry name" value="Thioredoxin_domain"/>
</dbReference>
<dbReference type="InterPro" id="IPR017937">
    <property type="entry name" value="Thioredoxin_CS"/>
</dbReference>
<dbReference type="Pfam" id="PF00578">
    <property type="entry name" value="AhpC-TSA"/>
    <property type="match status" value="1"/>
</dbReference>
<evidence type="ECO:0000313" key="6">
    <source>
        <dbReference type="EMBL" id="SHH64227.1"/>
    </source>
</evidence>